<dbReference type="Proteomes" id="UP000552954">
    <property type="component" value="Unassembled WGS sequence"/>
</dbReference>
<sequence length="109" mass="12429">MKRLFSAKPLLAAAVVFAGLAAASAAHARSDVHLSIGVQVPFGYGYVQPAPVYVQPQPVYVQPHPVYVQPQPVYYEAPRHHYRRGHWRDHDRDGVPNRYDRAPHNPYRY</sequence>
<feature type="compositionally biased region" description="Basic and acidic residues" evidence="1">
    <location>
        <begin position="88"/>
        <end position="103"/>
    </location>
</feature>
<proteinExistence type="predicted"/>
<dbReference type="InterPro" id="IPR024446">
    <property type="entry name" value="PXPV"/>
</dbReference>
<evidence type="ECO:0008006" key="5">
    <source>
        <dbReference type="Google" id="ProtNLM"/>
    </source>
</evidence>
<organism evidence="3 4">
    <name type="scientific">Ramlibacter montanisoli</name>
    <dbReference type="NCBI Taxonomy" id="2732512"/>
    <lineage>
        <taxon>Bacteria</taxon>
        <taxon>Pseudomonadati</taxon>
        <taxon>Pseudomonadota</taxon>
        <taxon>Betaproteobacteria</taxon>
        <taxon>Burkholderiales</taxon>
        <taxon>Comamonadaceae</taxon>
        <taxon>Ramlibacter</taxon>
    </lineage>
</organism>
<name>A0A849KTK3_9BURK</name>
<feature type="region of interest" description="Disordered" evidence="1">
    <location>
        <begin position="85"/>
        <end position="109"/>
    </location>
</feature>
<dbReference type="AlphaFoldDB" id="A0A849KTK3"/>
<feature type="chain" id="PRO_5032917036" description="Virulence factor" evidence="2">
    <location>
        <begin position="29"/>
        <end position="109"/>
    </location>
</feature>
<protein>
    <recommendedName>
        <fullName evidence="5">Virulence factor</fullName>
    </recommendedName>
</protein>
<evidence type="ECO:0000313" key="3">
    <source>
        <dbReference type="EMBL" id="NNU45279.1"/>
    </source>
</evidence>
<reference evidence="3 4" key="2">
    <citation type="submission" date="2020-06" db="EMBL/GenBank/DDBJ databases">
        <title>Ramlibacter rhizophilus sp. nov., isolated from rhizosphere soil of national flower Mugunghwa from South Korea.</title>
        <authorList>
            <person name="Zheng-Fei Y."/>
            <person name="Huan T."/>
        </authorList>
    </citation>
    <scope>NUCLEOTIDE SEQUENCE [LARGE SCALE GENOMIC DNA]</scope>
    <source>
        <strain evidence="3 4">B156</strain>
    </source>
</reference>
<dbReference type="Pfam" id="PF12778">
    <property type="entry name" value="PXPV"/>
    <property type="match status" value="1"/>
</dbReference>
<evidence type="ECO:0000256" key="2">
    <source>
        <dbReference type="SAM" id="SignalP"/>
    </source>
</evidence>
<keyword evidence="2" id="KW-0732">Signal</keyword>
<gene>
    <name evidence="3" type="ORF">HK415_22185</name>
</gene>
<dbReference type="EMBL" id="JABFCS010000001">
    <property type="protein sequence ID" value="NNU45279.1"/>
    <property type="molecule type" value="Genomic_DNA"/>
</dbReference>
<feature type="signal peptide" evidence="2">
    <location>
        <begin position="1"/>
        <end position="28"/>
    </location>
</feature>
<evidence type="ECO:0000256" key="1">
    <source>
        <dbReference type="SAM" id="MobiDB-lite"/>
    </source>
</evidence>
<accession>A0A849KTK3</accession>
<reference evidence="3 4" key="1">
    <citation type="submission" date="2020-05" db="EMBL/GenBank/DDBJ databases">
        <authorList>
            <person name="Khan S.A."/>
            <person name="Jeon C.O."/>
            <person name="Chun B.H."/>
        </authorList>
    </citation>
    <scope>NUCLEOTIDE SEQUENCE [LARGE SCALE GENOMIC DNA]</scope>
    <source>
        <strain evidence="3 4">B156</strain>
    </source>
</reference>
<comment type="caution">
    <text evidence="3">The sequence shown here is derived from an EMBL/GenBank/DDBJ whole genome shotgun (WGS) entry which is preliminary data.</text>
</comment>
<keyword evidence="4" id="KW-1185">Reference proteome</keyword>
<evidence type="ECO:0000313" key="4">
    <source>
        <dbReference type="Proteomes" id="UP000552954"/>
    </source>
</evidence>